<reference evidence="2" key="1">
    <citation type="journal article" date="2012" name="Science">
        <title>Fermentation, hydrogen, and sulfur metabolism in multiple uncultivated bacterial phyla.</title>
        <authorList>
            <person name="Wrighton K.C."/>
            <person name="Thomas B.C."/>
            <person name="Sharon I."/>
            <person name="Miller C.S."/>
            <person name="Castelle C.J."/>
            <person name="VerBerkmoes N.C."/>
            <person name="Wilkins M.J."/>
            <person name="Hettich R.L."/>
            <person name="Lipton M.S."/>
            <person name="Williams K.H."/>
            <person name="Long P.E."/>
            <person name="Banfield J.F."/>
        </authorList>
    </citation>
    <scope>NUCLEOTIDE SEQUENCE [LARGE SCALE GENOMIC DNA]</scope>
</reference>
<evidence type="ECO:0000313" key="2">
    <source>
        <dbReference type="EMBL" id="EKE28882.1"/>
    </source>
</evidence>
<keyword evidence="1" id="KW-1133">Transmembrane helix</keyword>
<proteinExistence type="predicted"/>
<keyword evidence="1" id="KW-0812">Transmembrane</keyword>
<gene>
    <name evidence="2" type="ORF">ACD_2C00274G0001</name>
</gene>
<dbReference type="AlphaFoldDB" id="K2G3H2"/>
<feature type="transmembrane region" description="Helical" evidence="1">
    <location>
        <begin position="5"/>
        <end position="24"/>
    </location>
</feature>
<accession>K2G3H2</accession>
<name>K2G3H2_9BACT</name>
<organism evidence="2">
    <name type="scientific">uncultured bacterium</name>
    <name type="common">gcode 4</name>
    <dbReference type="NCBI Taxonomy" id="1234023"/>
    <lineage>
        <taxon>Bacteria</taxon>
        <taxon>environmental samples</taxon>
    </lineage>
</organism>
<sequence length="326" mass="36334">MKSKIIAIIIILAFFWGFMIYWSLNRNIPASKVEKVSNDDAPVIRSQKMNISGQKRDIAFWSALDDAISSQDITKCNEISDAKLMQNCKDMVNITEAKSTQNKDLCSLISSDKLKNECLNSFLVADAMSSKKKEDCEKIIWDDISKRQCLGEAIIYEITQPWFTGTQEICNRLDWIYKANCIALIADNANKTALESAVLKKDANACNSIADLKTRNNCIESINLSIWMNSTDITSCNIIEDSINKESCIASVKKNLDAATFQKASNSTSTDSCASISDPETKKQCIEWIATKVAISSRDQTACLKITDTALRQKCINTVKLLNSVK</sequence>
<comment type="caution">
    <text evidence="2">The sequence shown here is derived from an EMBL/GenBank/DDBJ whole genome shotgun (WGS) entry which is preliminary data.</text>
</comment>
<evidence type="ECO:0000256" key="1">
    <source>
        <dbReference type="SAM" id="Phobius"/>
    </source>
</evidence>
<dbReference type="EMBL" id="AMFJ01000274">
    <property type="protein sequence ID" value="EKE28882.1"/>
    <property type="molecule type" value="Genomic_DNA"/>
</dbReference>
<protein>
    <submittedName>
        <fullName evidence="2">Uncharacterized protein</fullName>
    </submittedName>
</protein>
<keyword evidence="1" id="KW-0472">Membrane</keyword>